<dbReference type="OrthoDB" id="100116at2759"/>
<organism evidence="2 3">
    <name type="scientific">Phytophthora palmivora</name>
    <dbReference type="NCBI Taxonomy" id="4796"/>
    <lineage>
        <taxon>Eukaryota</taxon>
        <taxon>Sar</taxon>
        <taxon>Stramenopiles</taxon>
        <taxon>Oomycota</taxon>
        <taxon>Peronosporomycetes</taxon>
        <taxon>Peronosporales</taxon>
        <taxon>Peronosporaceae</taxon>
        <taxon>Phytophthora</taxon>
    </lineage>
</organism>
<proteinExistence type="predicted"/>
<dbReference type="PANTHER" id="PTHR47794:SF1">
    <property type="entry name" value="VACUOLAR PROTEIN SORTING-ASSOCIATED PROTEIN 27"/>
    <property type="match status" value="1"/>
</dbReference>
<name>A0A2P4WXY4_9STRA</name>
<dbReference type="AlphaFoldDB" id="A0A2P4WXY4"/>
<dbReference type="Gene3D" id="1.25.40.20">
    <property type="entry name" value="Ankyrin repeat-containing domain"/>
    <property type="match status" value="1"/>
</dbReference>
<keyword evidence="3" id="KW-1185">Reference proteome</keyword>
<dbReference type="PANTHER" id="PTHR47794">
    <property type="entry name" value="VACUOLAR PROTEIN SORTING-ASSOCIATED PROTEIN 27"/>
    <property type="match status" value="1"/>
</dbReference>
<comment type="caution">
    <text evidence="2">The sequence shown here is derived from an EMBL/GenBank/DDBJ whole genome shotgun (WGS) entry which is preliminary data.</text>
</comment>
<evidence type="ECO:0000259" key="1">
    <source>
        <dbReference type="Pfam" id="PF20253"/>
    </source>
</evidence>
<accession>A0A2P4WXY4</accession>
<dbReference type="InterPro" id="IPR036770">
    <property type="entry name" value="Ankyrin_rpt-contain_sf"/>
</dbReference>
<dbReference type="InterPro" id="IPR046539">
    <property type="entry name" value="DUF6604"/>
</dbReference>
<feature type="non-terminal residue" evidence="2">
    <location>
        <position position="478"/>
    </location>
</feature>
<evidence type="ECO:0000313" key="3">
    <source>
        <dbReference type="Proteomes" id="UP000237271"/>
    </source>
</evidence>
<protein>
    <recommendedName>
        <fullName evidence="1">DUF6604 domain-containing protein</fullName>
    </recommendedName>
</protein>
<dbReference type="GO" id="GO:0043130">
    <property type="term" value="F:ubiquitin binding"/>
    <property type="evidence" value="ECO:0007669"/>
    <property type="project" value="TreeGrafter"/>
</dbReference>
<dbReference type="Pfam" id="PF20253">
    <property type="entry name" value="DUF6604"/>
    <property type="match status" value="1"/>
</dbReference>
<dbReference type="GO" id="GO:0043328">
    <property type="term" value="P:protein transport to vacuole involved in ubiquitin-dependent protein catabolic process via the multivesicular body sorting pathway"/>
    <property type="evidence" value="ECO:0007669"/>
    <property type="project" value="TreeGrafter"/>
</dbReference>
<evidence type="ECO:0000313" key="2">
    <source>
        <dbReference type="EMBL" id="POM58164.1"/>
    </source>
</evidence>
<sequence>MHLETFNQVVKTVAAEPSNLPPNLLHKLPKALAACRYAITLRESVSAFFSDDHEAQQGHRHFLTLLQNWYNTLQDVQVQQQKVCAKSENFTDENYYDVLQTDEDYFDDEEIYVAENEALKSFKVKKKHLLEMAVADEMRMEVVCFFLELDELMESVFKVYVDVKKEKRTLVEATVVVKVAMDTASALTAQLQLKYPSLRTGEDMYNVIRNIDPDNFRHQMASIRTKYLTDLQDALRNGNGEVPYVRGMFVMDFMEVGTTLDSFLTAIPIDPTKTILEKKVATGCGYDLSAPMGTFMVMEPVRLQRQQQVPADHREDPALTPEDQLAAPLAAVKLAESGDFPRLLVALALRPRLARAADAFGMTALHWVCSDPNAPPRVVLTVARAHPAAAATRNLAGLLPLHLAVRKRLALEAIQALLHVYPKAIGVRTPDGKSPLMLAKQRPVASSAVLSLLNVLEAHARTGAPSTTMLPISQWPEQ</sequence>
<dbReference type="SUPFAM" id="SSF48403">
    <property type="entry name" value="Ankyrin repeat"/>
    <property type="match status" value="1"/>
</dbReference>
<dbReference type="GO" id="GO:0032266">
    <property type="term" value="F:phosphatidylinositol-3-phosphate binding"/>
    <property type="evidence" value="ECO:0007669"/>
    <property type="project" value="TreeGrafter"/>
</dbReference>
<reference evidence="2 3" key="1">
    <citation type="journal article" date="2017" name="Genome Biol. Evol.">
        <title>Phytophthora megakarya and P. palmivora, closely related causal agents of cacao black pod rot, underwent increases in genome sizes and gene numbers by different mechanisms.</title>
        <authorList>
            <person name="Ali S.S."/>
            <person name="Shao J."/>
            <person name="Lary D.J."/>
            <person name="Kronmiller B."/>
            <person name="Shen D."/>
            <person name="Strem M.D."/>
            <person name="Amoako-Attah I."/>
            <person name="Akrofi A.Y."/>
            <person name="Begoude B.A."/>
            <person name="Ten Hoopen G.M."/>
            <person name="Coulibaly K."/>
            <person name="Kebe B.I."/>
            <person name="Melnick R.L."/>
            <person name="Guiltinan M.J."/>
            <person name="Tyler B.M."/>
            <person name="Meinhardt L.W."/>
            <person name="Bailey B.A."/>
        </authorList>
    </citation>
    <scope>NUCLEOTIDE SEQUENCE [LARGE SCALE GENOMIC DNA]</scope>
    <source>
        <strain evidence="3">sbr112.9</strain>
    </source>
</reference>
<dbReference type="GO" id="GO:0006623">
    <property type="term" value="P:protein targeting to vacuole"/>
    <property type="evidence" value="ECO:0007669"/>
    <property type="project" value="TreeGrafter"/>
</dbReference>
<gene>
    <name evidence="2" type="ORF">PHPALM_37231</name>
</gene>
<dbReference type="GO" id="GO:0033565">
    <property type="term" value="C:ESCRT-0 complex"/>
    <property type="evidence" value="ECO:0007669"/>
    <property type="project" value="TreeGrafter"/>
</dbReference>
<dbReference type="EMBL" id="NCKW01020336">
    <property type="protein sequence ID" value="POM58164.1"/>
    <property type="molecule type" value="Genomic_DNA"/>
</dbReference>
<feature type="domain" description="DUF6604" evidence="1">
    <location>
        <begin position="4"/>
        <end position="191"/>
    </location>
</feature>
<dbReference type="Proteomes" id="UP000237271">
    <property type="component" value="Unassembled WGS sequence"/>
</dbReference>